<feature type="transmembrane region" description="Helical" evidence="5">
    <location>
        <begin position="204"/>
        <end position="224"/>
    </location>
</feature>
<comment type="caution">
    <text evidence="7">The sequence shown here is derived from an EMBL/GenBank/DDBJ whole genome shotgun (WGS) entry which is preliminary data.</text>
</comment>
<feature type="transmembrane region" description="Helical" evidence="5">
    <location>
        <begin position="302"/>
        <end position="324"/>
    </location>
</feature>
<dbReference type="Proteomes" id="UP001518989">
    <property type="component" value="Unassembled WGS sequence"/>
</dbReference>
<feature type="compositionally biased region" description="Low complexity" evidence="4">
    <location>
        <begin position="419"/>
        <end position="438"/>
    </location>
</feature>
<dbReference type="InterPro" id="IPR036259">
    <property type="entry name" value="MFS_trans_sf"/>
</dbReference>
<feature type="region of interest" description="Disordered" evidence="4">
    <location>
        <begin position="391"/>
        <end position="438"/>
    </location>
</feature>
<feature type="transmembrane region" description="Helical" evidence="5">
    <location>
        <begin position="12"/>
        <end position="34"/>
    </location>
</feature>
<reference evidence="7 8" key="1">
    <citation type="submission" date="2020-09" db="EMBL/GenBank/DDBJ databases">
        <title>Roseomonas.</title>
        <authorList>
            <person name="Zhu W."/>
        </authorList>
    </citation>
    <scope>NUCLEOTIDE SEQUENCE [LARGE SCALE GENOMIC DNA]</scope>
    <source>
        <strain evidence="7 8">573</strain>
    </source>
</reference>
<feature type="domain" description="Major facilitator superfamily (MFS) profile" evidence="6">
    <location>
        <begin position="1"/>
        <end position="391"/>
    </location>
</feature>
<dbReference type="SUPFAM" id="SSF103473">
    <property type="entry name" value="MFS general substrate transporter"/>
    <property type="match status" value="1"/>
</dbReference>
<feature type="transmembrane region" description="Helical" evidence="5">
    <location>
        <begin position="72"/>
        <end position="90"/>
    </location>
</feature>
<feature type="transmembrane region" description="Helical" evidence="5">
    <location>
        <begin position="366"/>
        <end position="387"/>
    </location>
</feature>
<feature type="transmembrane region" description="Helical" evidence="5">
    <location>
        <begin position="336"/>
        <end position="360"/>
    </location>
</feature>
<keyword evidence="8" id="KW-1185">Reference proteome</keyword>
<dbReference type="EMBL" id="JACTNG010000002">
    <property type="protein sequence ID" value="MBO1078522.1"/>
    <property type="molecule type" value="Genomic_DNA"/>
</dbReference>
<evidence type="ECO:0000256" key="3">
    <source>
        <dbReference type="ARBA" id="ARBA00023136"/>
    </source>
</evidence>
<sequence length="438" mass="45448">MATKRSESALDWLNFFTANVQTGFGAFVVVFLTTQAWTEVQIGLVLSIGTATMMLSQVPAGMLVDATPRKKLAALVALAAIAGSALLMVVTPTLVPVVGSQVLHGIASCVLTPAIAAISLALVGRSGLGERLGRNARYASLGSGIAAALMGAVGSYFYAGAVFWLTAILVIPSLVALAAIRGATMKPERMRERKPRTPASEFKALLTNKGVLIFGACCLLFTLGNAAMLPLAGTGLTRSTGAGANLIIAACIVVPQLVMAAISPWVGRLAQSRGRRVVLMMGLGALPVRGLLLMVVEHPAGLIAVQALDGVSAAALGIMVPLLAADLTRGSNRFNLCMALFGLSMGIGGTISTTLAGALASWISPGFAFAALAVAGMLAFVLATFVMPETRRTDEDPNAPKRRRGLRRFWPLPRRRRLAQAASSAQPVPAATTPPLSR</sequence>
<feature type="transmembrane region" description="Helical" evidence="5">
    <location>
        <begin position="102"/>
        <end position="124"/>
    </location>
</feature>
<feature type="transmembrane region" description="Helical" evidence="5">
    <location>
        <begin position="40"/>
        <end position="60"/>
    </location>
</feature>
<dbReference type="InterPro" id="IPR011701">
    <property type="entry name" value="MFS"/>
</dbReference>
<dbReference type="Pfam" id="PF07690">
    <property type="entry name" value="MFS_1"/>
    <property type="match status" value="1"/>
</dbReference>
<gene>
    <name evidence="7" type="ORF">IAI61_05725</name>
</gene>
<keyword evidence="2 5" id="KW-1133">Transmembrane helix</keyword>
<accession>A0ABS3KM50</accession>
<proteinExistence type="predicted"/>
<organism evidence="7 8">
    <name type="scientific">Roseomonas haemaphysalidis</name>
    <dbReference type="NCBI Taxonomy" id="2768162"/>
    <lineage>
        <taxon>Bacteria</taxon>
        <taxon>Pseudomonadati</taxon>
        <taxon>Pseudomonadota</taxon>
        <taxon>Alphaproteobacteria</taxon>
        <taxon>Acetobacterales</taxon>
        <taxon>Roseomonadaceae</taxon>
        <taxon>Roseomonas</taxon>
    </lineage>
</organism>
<evidence type="ECO:0000256" key="5">
    <source>
        <dbReference type="SAM" id="Phobius"/>
    </source>
</evidence>
<evidence type="ECO:0000313" key="8">
    <source>
        <dbReference type="Proteomes" id="UP001518989"/>
    </source>
</evidence>
<dbReference type="RefSeq" id="WP_207415941.1">
    <property type="nucleotide sequence ID" value="NZ_CP061178.1"/>
</dbReference>
<keyword evidence="3 5" id="KW-0472">Membrane</keyword>
<feature type="transmembrane region" description="Helical" evidence="5">
    <location>
        <begin position="163"/>
        <end position="183"/>
    </location>
</feature>
<dbReference type="Gene3D" id="1.20.1250.20">
    <property type="entry name" value="MFS general substrate transporter like domains"/>
    <property type="match status" value="2"/>
</dbReference>
<feature type="transmembrane region" description="Helical" evidence="5">
    <location>
        <begin position="277"/>
        <end position="296"/>
    </location>
</feature>
<feature type="transmembrane region" description="Helical" evidence="5">
    <location>
        <begin position="244"/>
        <end position="265"/>
    </location>
</feature>
<feature type="transmembrane region" description="Helical" evidence="5">
    <location>
        <begin position="136"/>
        <end position="157"/>
    </location>
</feature>
<dbReference type="InterPro" id="IPR020846">
    <property type="entry name" value="MFS_dom"/>
</dbReference>
<keyword evidence="1 5" id="KW-0812">Transmembrane</keyword>
<dbReference type="PANTHER" id="PTHR23539">
    <property type="entry name" value="MFS TRANSPORTER"/>
    <property type="match status" value="1"/>
</dbReference>
<evidence type="ECO:0000313" key="7">
    <source>
        <dbReference type="EMBL" id="MBO1078522.1"/>
    </source>
</evidence>
<protein>
    <submittedName>
        <fullName evidence="7">MFS transporter</fullName>
    </submittedName>
</protein>
<dbReference type="PANTHER" id="PTHR23539:SF1">
    <property type="entry name" value="MAJOR FACILITATOR SUPERFAMILY (MFS) PROFILE DOMAIN-CONTAINING PROTEIN"/>
    <property type="match status" value="1"/>
</dbReference>
<evidence type="ECO:0000259" key="6">
    <source>
        <dbReference type="PROSITE" id="PS50850"/>
    </source>
</evidence>
<name>A0ABS3KM50_9PROT</name>
<evidence type="ECO:0000256" key="4">
    <source>
        <dbReference type="SAM" id="MobiDB-lite"/>
    </source>
</evidence>
<evidence type="ECO:0000256" key="2">
    <source>
        <dbReference type="ARBA" id="ARBA00022989"/>
    </source>
</evidence>
<evidence type="ECO:0000256" key="1">
    <source>
        <dbReference type="ARBA" id="ARBA00022692"/>
    </source>
</evidence>
<feature type="compositionally biased region" description="Basic residues" evidence="4">
    <location>
        <begin position="400"/>
        <end position="418"/>
    </location>
</feature>
<dbReference type="PROSITE" id="PS50850">
    <property type="entry name" value="MFS"/>
    <property type="match status" value="1"/>
</dbReference>